<protein>
    <recommendedName>
        <fullName evidence="3">Alpha-L-rhamnosidase six-hairpin glycosidase domain-containing protein</fullName>
    </recommendedName>
</protein>
<dbReference type="RefSeq" id="WP_249700517.1">
    <property type="nucleotide sequence ID" value="NZ_JAMFLX010000020.1"/>
</dbReference>
<name>A0ABT0PL23_9GAMM</name>
<reference evidence="1 2" key="1">
    <citation type="submission" date="2022-05" db="EMBL/GenBank/DDBJ databases">
        <authorList>
            <person name="Park J.-S."/>
        </authorList>
    </citation>
    <scope>NUCLEOTIDE SEQUENCE [LARGE SCALE GENOMIC DNA]</scope>
    <source>
        <strain evidence="1 2">2012CJ34-2</strain>
    </source>
</reference>
<keyword evidence="2" id="KW-1185">Reference proteome</keyword>
<proteinExistence type="predicted"/>
<dbReference type="EMBL" id="JAMFLX010000020">
    <property type="protein sequence ID" value="MCL6271138.1"/>
    <property type="molecule type" value="Genomic_DNA"/>
</dbReference>
<sequence>MSLTALVLSTMALCDDLELYPELNDKSFQIERNSQNHLTINLKGPEGRYSWLTPLDSHLRPSCSVLKSVAINALQPLGFTKEDIDFQCTDSSSASTAVSIDIDKDDQWEITSLDWQVGWMTLSGKIQKSISVDHKIAKDILGIQNRLVAEAGYLGRDWPGLGIDPGKTLPSASWSYFNGSKYTAGDSVVSAWHIYEIINHISETAESIAHRDIIGIALNTLPLALHTLEGMSHLHQTRLGKYIYLNYYHDLLEATHHPAAAHTGFVSTSLLLNLVELYREYGHQHEGWLGLISRYHNEISLLHHTWELWEAIDSWVSGESHHSH</sequence>
<evidence type="ECO:0000313" key="1">
    <source>
        <dbReference type="EMBL" id="MCL6271138.1"/>
    </source>
</evidence>
<organism evidence="1 2">
    <name type="scientific">Parendozoicomonas callyspongiae</name>
    <dbReference type="NCBI Taxonomy" id="2942213"/>
    <lineage>
        <taxon>Bacteria</taxon>
        <taxon>Pseudomonadati</taxon>
        <taxon>Pseudomonadota</taxon>
        <taxon>Gammaproteobacteria</taxon>
        <taxon>Oceanospirillales</taxon>
        <taxon>Endozoicomonadaceae</taxon>
        <taxon>Parendozoicomonas</taxon>
    </lineage>
</organism>
<accession>A0ABT0PL23</accession>
<evidence type="ECO:0008006" key="3">
    <source>
        <dbReference type="Google" id="ProtNLM"/>
    </source>
</evidence>
<evidence type="ECO:0000313" key="2">
    <source>
        <dbReference type="Proteomes" id="UP001203338"/>
    </source>
</evidence>
<dbReference type="Proteomes" id="UP001203338">
    <property type="component" value="Unassembled WGS sequence"/>
</dbReference>
<comment type="caution">
    <text evidence="1">The sequence shown here is derived from an EMBL/GenBank/DDBJ whole genome shotgun (WGS) entry which is preliminary data.</text>
</comment>
<gene>
    <name evidence="1" type="ORF">M3P05_14525</name>
</gene>